<sequence>SFLAIPPPRNIKNFSFGLNIKLKDSTKDQVIAYLGSNYNQKTAEFMTLAIKNGKFVNIYQNGGGKSVVESFSNLENGKTYRVELSRNGHVAEMTINGAKTTSKVKTVAFPSGTSLFIGGFPPGMEPQKHATAYGFFEGCVGEIDVEGKRIEIDEMENVFSGDLGQCNPESRGEVVGLEQHTTEMPDRVQAYNGGRLTIVTTEEPSIVGIHETSEEKIFVHETKERGTGGGWSSEEGQEATLGTEKPLDRLEERVTVPLVTVTIPTLSTTTTTIETTTIETTTSVPLTTTTTTEMLTEEPMEDVAVALPVDDSQPSESPPEAPKALCEENTCGPHGECEVVNATHVVCQCKDYYDGPNCENFKPIEHAAMFSGNAYIVFSADDFPHLTSEREETISFRLKTTAKYGVIFWQGQHPDSNLAGEDYISIGLSDGYLVYSYELGGGAAQIISTNQVNDGHEHIIIVERRGRNGTLTIDNEPKIFGTSSGILAMLNVEGNIYIGGVPDLELMTAGLHSHNLVGCVADVLLNHQKMDLMANAIDGVNVKPCDSWRKSNKKKWMKSRKYRRLVIG</sequence>
<protein>
    <submittedName>
        <fullName evidence="2">Basement membrane-specific heparan sulfate proteoglycan core protein</fullName>
    </submittedName>
</protein>
<reference evidence="2" key="1">
    <citation type="submission" date="2022-11" db="UniProtKB">
        <authorList>
            <consortium name="WormBaseParasite"/>
        </authorList>
    </citation>
    <scope>IDENTIFICATION</scope>
</reference>
<evidence type="ECO:0000313" key="2">
    <source>
        <dbReference type="WBParaSite" id="PS1159_v2.g14248.t1"/>
    </source>
</evidence>
<evidence type="ECO:0000313" key="1">
    <source>
        <dbReference type="Proteomes" id="UP000887580"/>
    </source>
</evidence>
<accession>A0AC35F5Y3</accession>
<dbReference type="Proteomes" id="UP000887580">
    <property type="component" value="Unplaced"/>
</dbReference>
<proteinExistence type="predicted"/>
<name>A0AC35F5Y3_9BILA</name>
<dbReference type="WBParaSite" id="PS1159_v2.g14248.t1">
    <property type="protein sequence ID" value="PS1159_v2.g14248.t1"/>
    <property type="gene ID" value="PS1159_v2.g14248"/>
</dbReference>
<organism evidence="1 2">
    <name type="scientific">Panagrolaimus sp. PS1159</name>
    <dbReference type="NCBI Taxonomy" id="55785"/>
    <lineage>
        <taxon>Eukaryota</taxon>
        <taxon>Metazoa</taxon>
        <taxon>Ecdysozoa</taxon>
        <taxon>Nematoda</taxon>
        <taxon>Chromadorea</taxon>
        <taxon>Rhabditida</taxon>
        <taxon>Tylenchina</taxon>
        <taxon>Panagrolaimomorpha</taxon>
        <taxon>Panagrolaimoidea</taxon>
        <taxon>Panagrolaimidae</taxon>
        <taxon>Panagrolaimus</taxon>
    </lineage>
</organism>